<evidence type="ECO:0000313" key="1">
    <source>
        <dbReference type="EMBL" id="GAF93436.1"/>
    </source>
</evidence>
<sequence length="179" mass="20820">MFILNLSIFFVEGSFQQEKFPLMEDDYFSELDTSSFDVEKEFQPINDINENQKQMAFDPSPIFDNNISTVRVPSLKVQEESLIVNIDLEKQVLNTAETLNFVIQATRGFEFAIGEHFSLEIIEGQYWGWYFYGYYDNRDYDDRIIEIRDITIGSNGEYQGNFSSSISGRYTIVVRSLDG</sequence>
<proteinExistence type="predicted"/>
<comment type="caution">
    <text evidence="1">The sequence shown here is derived from an EMBL/GenBank/DDBJ whole genome shotgun (WGS) entry which is preliminary data.</text>
</comment>
<dbReference type="AlphaFoldDB" id="X0U234"/>
<organism evidence="1">
    <name type="scientific">marine sediment metagenome</name>
    <dbReference type="NCBI Taxonomy" id="412755"/>
    <lineage>
        <taxon>unclassified sequences</taxon>
        <taxon>metagenomes</taxon>
        <taxon>ecological metagenomes</taxon>
    </lineage>
</organism>
<dbReference type="EMBL" id="BARS01015705">
    <property type="protein sequence ID" value="GAF93436.1"/>
    <property type="molecule type" value="Genomic_DNA"/>
</dbReference>
<feature type="non-terminal residue" evidence="1">
    <location>
        <position position="179"/>
    </location>
</feature>
<accession>X0U234</accession>
<gene>
    <name evidence="1" type="ORF">S01H1_25943</name>
</gene>
<name>X0U234_9ZZZZ</name>
<reference evidence="1" key="1">
    <citation type="journal article" date="2014" name="Front. Microbiol.">
        <title>High frequency of phylogenetically diverse reductive dehalogenase-homologous genes in deep subseafloor sedimentary metagenomes.</title>
        <authorList>
            <person name="Kawai M."/>
            <person name="Futagami T."/>
            <person name="Toyoda A."/>
            <person name="Takaki Y."/>
            <person name="Nishi S."/>
            <person name="Hori S."/>
            <person name="Arai W."/>
            <person name="Tsubouchi T."/>
            <person name="Morono Y."/>
            <person name="Uchiyama I."/>
            <person name="Ito T."/>
            <person name="Fujiyama A."/>
            <person name="Inagaki F."/>
            <person name="Takami H."/>
        </authorList>
    </citation>
    <scope>NUCLEOTIDE SEQUENCE</scope>
    <source>
        <strain evidence="1">Expedition CK06-06</strain>
    </source>
</reference>
<protein>
    <submittedName>
        <fullName evidence="1">Uncharacterized protein</fullName>
    </submittedName>
</protein>